<evidence type="ECO:0000313" key="1">
    <source>
        <dbReference type="EMBL" id="KKN75875.1"/>
    </source>
</evidence>
<gene>
    <name evidence="1" type="ORF">LCGC14_0375830</name>
</gene>
<organism evidence="1">
    <name type="scientific">marine sediment metagenome</name>
    <dbReference type="NCBI Taxonomy" id="412755"/>
    <lineage>
        <taxon>unclassified sequences</taxon>
        <taxon>metagenomes</taxon>
        <taxon>ecological metagenomes</taxon>
    </lineage>
</organism>
<dbReference type="EMBL" id="LAZR01000302">
    <property type="protein sequence ID" value="KKN75875.1"/>
    <property type="molecule type" value="Genomic_DNA"/>
</dbReference>
<name>A0A0F9T3P5_9ZZZZ</name>
<proteinExistence type="predicted"/>
<protein>
    <submittedName>
        <fullName evidence="1">Uncharacterized protein</fullName>
    </submittedName>
</protein>
<accession>A0A0F9T3P5</accession>
<sequence>MRTYSVAIKVKGDYWVTNWHKYDCLADINWDEVLGFCLSTNKVAYGFYYGHKSNELTSSRCRTELAYLI</sequence>
<reference evidence="1" key="1">
    <citation type="journal article" date="2015" name="Nature">
        <title>Complex archaea that bridge the gap between prokaryotes and eukaryotes.</title>
        <authorList>
            <person name="Spang A."/>
            <person name="Saw J.H."/>
            <person name="Jorgensen S.L."/>
            <person name="Zaremba-Niedzwiedzka K."/>
            <person name="Martijn J."/>
            <person name="Lind A.E."/>
            <person name="van Eijk R."/>
            <person name="Schleper C."/>
            <person name="Guy L."/>
            <person name="Ettema T.J."/>
        </authorList>
    </citation>
    <scope>NUCLEOTIDE SEQUENCE</scope>
</reference>
<comment type="caution">
    <text evidence="1">The sequence shown here is derived from an EMBL/GenBank/DDBJ whole genome shotgun (WGS) entry which is preliminary data.</text>
</comment>
<dbReference type="AlphaFoldDB" id="A0A0F9T3P5"/>